<dbReference type="Pfam" id="PF00589">
    <property type="entry name" value="Phage_integrase"/>
    <property type="match status" value="1"/>
</dbReference>
<evidence type="ECO:0000256" key="3">
    <source>
        <dbReference type="ARBA" id="ARBA00022618"/>
    </source>
</evidence>
<reference evidence="12 13" key="1">
    <citation type="journal article" date="2016" name="Nat. Commun.">
        <title>Thousands of microbial genomes shed light on interconnected biogeochemical processes in an aquifer system.</title>
        <authorList>
            <person name="Anantharaman K."/>
            <person name="Brown C.T."/>
            <person name="Hug L.A."/>
            <person name="Sharon I."/>
            <person name="Castelle C.J."/>
            <person name="Probst A.J."/>
            <person name="Thomas B.C."/>
            <person name="Singh A."/>
            <person name="Wilkins M.J."/>
            <person name="Karaoz U."/>
            <person name="Brodie E.L."/>
            <person name="Williams K.H."/>
            <person name="Hubbard S.S."/>
            <person name="Banfield J.F."/>
        </authorList>
    </citation>
    <scope>NUCLEOTIDE SEQUENCE [LARGE SCALE GENOMIC DNA]</scope>
</reference>
<dbReference type="PROSITE" id="PS51898">
    <property type="entry name" value="TYR_RECOMBINASE"/>
    <property type="match status" value="1"/>
</dbReference>
<evidence type="ECO:0000256" key="5">
    <source>
        <dbReference type="ARBA" id="ARBA00022908"/>
    </source>
</evidence>
<dbReference type="Proteomes" id="UP000178880">
    <property type="component" value="Unassembled WGS sequence"/>
</dbReference>
<comment type="caution">
    <text evidence="12">The sequence shown here is derived from an EMBL/GenBank/DDBJ whole genome shotgun (WGS) entry which is preliminary data.</text>
</comment>
<dbReference type="GO" id="GO:0015074">
    <property type="term" value="P:DNA integration"/>
    <property type="evidence" value="ECO:0007669"/>
    <property type="project" value="UniProtKB-KW"/>
</dbReference>
<dbReference type="InterPro" id="IPR002104">
    <property type="entry name" value="Integrase_catalytic"/>
</dbReference>
<dbReference type="GO" id="GO:0051301">
    <property type="term" value="P:cell division"/>
    <property type="evidence" value="ECO:0007669"/>
    <property type="project" value="UniProtKB-KW"/>
</dbReference>
<dbReference type="InterPro" id="IPR011010">
    <property type="entry name" value="DNA_brk_join_enz"/>
</dbReference>
<dbReference type="InterPro" id="IPR004107">
    <property type="entry name" value="Integrase_SAM-like_N"/>
</dbReference>
<dbReference type="Pfam" id="PF02899">
    <property type="entry name" value="Phage_int_SAM_1"/>
    <property type="match status" value="1"/>
</dbReference>
<keyword evidence="2" id="KW-0963">Cytoplasm</keyword>
<dbReference type="GO" id="GO:0003677">
    <property type="term" value="F:DNA binding"/>
    <property type="evidence" value="ECO:0007669"/>
    <property type="project" value="UniProtKB-UniRule"/>
</dbReference>
<dbReference type="GO" id="GO:0005737">
    <property type="term" value="C:cytoplasm"/>
    <property type="evidence" value="ECO:0007669"/>
    <property type="project" value="UniProtKB-SubCell"/>
</dbReference>
<evidence type="ECO:0000256" key="7">
    <source>
        <dbReference type="ARBA" id="ARBA00023172"/>
    </source>
</evidence>
<dbReference type="Gene3D" id="1.10.150.130">
    <property type="match status" value="1"/>
</dbReference>
<keyword evidence="5" id="KW-0229">DNA integration</keyword>
<organism evidence="12 13">
    <name type="scientific">Candidatus Liptonbacteria bacterium RIFCSPLOWO2_01_FULL_52_25</name>
    <dbReference type="NCBI Taxonomy" id="1798650"/>
    <lineage>
        <taxon>Bacteria</taxon>
        <taxon>Candidatus Liptoniibacteriota</taxon>
    </lineage>
</organism>
<evidence type="ECO:0000259" key="10">
    <source>
        <dbReference type="PROSITE" id="PS51898"/>
    </source>
</evidence>
<evidence type="ECO:0000256" key="1">
    <source>
        <dbReference type="ARBA" id="ARBA00004496"/>
    </source>
</evidence>
<evidence type="ECO:0000256" key="8">
    <source>
        <dbReference type="ARBA" id="ARBA00023306"/>
    </source>
</evidence>
<dbReference type="CDD" id="cd00798">
    <property type="entry name" value="INT_XerDC_C"/>
    <property type="match status" value="1"/>
</dbReference>
<dbReference type="SUPFAM" id="SSF56349">
    <property type="entry name" value="DNA breaking-rejoining enzymes"/>
    <property type="match status" value="1"/>
</dbReference>
<evidence type="ECO:0000256" key="2">
    <source>
        <dbReference type="ARBA" id="ARBA00022490"/>
    </source>
</evidence>
<keyword evidence="7" id="KW-0233">DNA recombination</keyword>
<dbReference type="Gene3D" id="1.10.443.10">
    <property type="entry name" value="Intergrase catalytic core"/>
    <property type="match status" value="1"/>
</dbReference>
<keyword evidence="8" id="KW-0131">Cell cycle</keyword>
<dbReference type="GO" id="GO:0007059">
    <property type="term" value="P:chromosome segregation"/>
    <property type="evidence" value="ECO:0007669"/>
    <property type="project" value="UniProtKB-KW"/>
</dbReference>
<dbReference type="GO" id="GO:0006310">
    <property type="term" value="P:DNA recombination"/>
    <property type="evidence" value="ECO:0007669"/>
    <property type="project" value="UniProtKB-KW"/>
</dbReference>
<dbReference type="InterPro" id="IPR013762">
    <property type="entry name" value="Integrase-like_cat_sf"/>
</dbReference>
<feature type="domain" description="Tyr recombinase" evidence="10">
    <location>
        <begin position="121"/>
        <end position="314"/>
    </location>
</feature>
<dbReference type="NCBIfam" id="NF040815">
    <property type="entry name" value="recomb_XerA_Arch"/>
    <property type="match status" value="1"/>
</dbReference>
<evidence type="ECO:0000259" key="11">
    <source>
        <dbReference type="PROSITE" id="PS51900"/>
    </source>
</evidence>
<proteinExistence type="predicted"/>
<keyword evidence="4" id="KW-0159">Chromosome partition</keyword>
<dbReference type="STRING" id="1798650.A2945_01810"/>
<evidence type="ECO:0000256" key="6">
    <source>
        <dbReference type="ARBA" id="ARBA00023125"/>
    </source>
</evidence>
<dbReference type="PANTHER" id="PTHR30349:SF77">
    <property type="entry name" value="TYROSINE RECOMBINASE XERC"/>
    <property type="match status" value="1"/>
</dbReference>
<dbReference type="EMBL" id="MHLA01000013">
    <property type="protein sequence ID" value="OGY99716.1"/>
    <property type="molecule type" value="Genomic_DNA"/>
</dbReference>
<dbReference type="AlphaFoldDB" id="A0A1G2CER0"/>
<feature type="domain" description="Core-binding (CB)" evidence="11">
    <location>
        <begin position="5"/>
        <end position="101"/>
    </location>
</feature>
<comment type="subcellular location">
    <subcellularLocation>
        <location evidence="1">Cytoplasm</location>
    </subcellularLocation>
</comment>
<evidence type="ECO:0000313" key="12">
    <source>
        <dbReference type="EMBL" id="OGY99716.1"/>
    </source>
</evidence>
<dbReference type="PROSITE" id="PS51900">
    <property type="entry name" value="CB"/>
    <property type="match status" value="1"/>
</dbReference>
<dbReference type="InterPro" id="IPR044068">
    <property type="entry name" value="CB"/>
</dbReference>
<keyword evidence="3" id="KW-0132">Cell division</keyword>
<evidence type="ECO:0008006" key="14">
    <source>
        <dbReference type="Google" id="ProtNLM"/>
    </source>
</evidence>
<evidence type="ECO:0000256" key="9">
    <source>
        <dbReference type="PROSITE-ProRule" id="PRU01248"/>
    </source>
</evidence>
<accession>A0A1G2CER0</accession>
<sequence length="322" mass="37186">MKLMSEIDNLLGDYLAYLEIERGRSVKTRKNYERYLKEFLKFTGAKSPKDITERAVRDFRMNLARLTRPGGQARGGEKKPLKKITQSYYVIALRNFLKYLARHDIKVMAPEKIELPKIAQRQIDIVEYKDLERLLAAPTRSYRLAKHGGQEGPTLRDLRDKAILELFFSTGLRLAELCGLDRAIDLKRGELSVRGKGDKLRVVFISDSAREAIENYLKKRGDTEPWLFVSLDRVGRVLGKITSRSVERMIEFRAKQAGIAKHIHPHQLRHSFATDLLVNGADLRSVQELLGHANISTTQIYTHLTNKELREIHKTFHARRRK</sequence>
<dbReference type="PANTHER" id="PTHR30349">
    <property type="entry name" value="PHAGE INTEGRASE-RELATED"/>
    <property type="match status" value="1"/>
</dbReference>
<gene>
    <name evidence="12" type="ORF">A2945_01810</name>
</gene>
<name>A0A1G2CER0_9BACT</name>
<dbReference type="InterPro" id="IPR010998">
    <property type="entry name" value="Integrase_recombinase_N"/>
</dbReference>
<keyword evidence="6 9" id="KW-0238">DNA-binding</keyword>
<evidence type="ECO:0000256" key="4">
    <source>
        <dbReference type="ARBA" id="ARBA00022829"/>
    </source>
</evidence>
<evidence type="ECO:0000313" key="13">
    <source>
        <dbReference type="Proteomes" id="UP000178880"/>
    </source>
</evidence>
<protein>
    <recommendedName>
        <fullName evidence="14">Tyrosine recombinase XerC</fullName>
    </recommendedName>
</protein>
<dbReference type="InterPro" id="IPR050090">
    <property type="entry name" value="Tyrosine_recombinase_XerCD"/>
</dbReference>